<keyword evidence="3" id="KW-1185">Reference proteome</keyword>
<dbReference type="EMBL" id="CAXDID020000525">
    <property type="protein sequence ID" value="CAL6099950.1"/>
    <property type="molecule type" value="Genomic_DNA"/>
</dbReference>
<reference evidence="1" key="1">
    <citation type="submission" date="2023-06" db="EMBL/GenBank/DDBJ databases">
        <authorList>
            <person name="Kurt Z."/>
        </authorList>
    </citation>
    <scope>NUCLEOTIDE SEQUENCE</scope>
</reference>
<proteinExistence type="predicted"/>
<comment type="caution">
    <text evidence="1">The sequence shown here is derived from an EMBL/GenBank/DDBJ whole genome shotgun (WGS) entry which is preliminary data.</text>
</comment>
<organism evidence="1">
    <name type="scientific">Hexamita inflata</name>
    <dbReference type="NCBI Taxonomy" id="28002"/>
    <lineage>
        <taxon>Eukaryota</taxon>
        <taxon>Metamonada</taxon>
        <taxon>Diplomonadida</taxon>
        <taxon>Hexamitidae</taxon>
        <taxon>Hexamitinae</taxon>
        <taxon>Hexamita</taxon>
    </lineage>
</organism>
<dbReference type="AlphaFoldDB" id="A0AA86P5S7"/>
<reference evidence="2 3" key="2">
    <citation type="submission" date="2024-07" db="EMBL/GenBank/DDBJ databases">
        <authorList>
            <person name="Akdeniz Z."/>
        </authorList>
    </citation>
    <scope>NUCLEOTIDE SEQUENCE [LARGE SCALE GENOMIC DNA]</scope>
</reference>
<evidence type="ECO:0000313" key="1">
    <source>
        <dbReference type="EMBL" id="CAI9932737.1"/>
    </source>
</evidence>
<name>A0AA86P5S7_9EUKA</name>
<evidence type="ECO:0000313" key="2">
    <source>
        <dbReference type="EMBL" id="CAL6099950.1"/>
    </source>
</evidence>
<accession>A0AA86P5S7</accession>
<evidence type="ECO:0000313" key="3">
    <source>
        <dbReference type="Proteomes" id="UP001642409"/>
    </source>
</evidence>
<protein>
    <submittedName>
        <fullName evidence="2">Hypothetical_protein</fullName>
    </submittedName>
</protein>
<gene>
    <name evidence="1" type="ORF">HINF_LOCUS20382</name>
    <name evidence="2" type="ORF">HINF_LOCUS70325</name>
</gene>
<dbReference type="Proteomes" id="UP001642409">
    <property type="component" value="Unassembled WGS sequence"/>
</dbReference>
<dbReference type="EMBL" id="CATOUU010000523">
    <property type="protein sequence ID" value="CAI9932737.1"/>
    <property type="molecule type" value="Genomic_DNA"/>
</dbReference>
<sequence length="260" mass="30090">MLDAYPKTPAENVAFPYTLLQTNIFQINNPEIQHEYFASPDTPPLINELRMFELESNNVLIVTLLFYYPVISATQDAALMLPQIFKLFIEIYFAKHEPIIAATYISPSEQVDFQFEAKLIYILLNEPIQLSTVKTPIVPKLENQPFPDIEQLIFVQLCHLKVTFSIYYVSNFILKYFSTSNADDKFQQATSRYRSLMNYSLTLTCQNYVKNRIRSSPTIWIQCPLFQKVKVEIATCNQRKAMTKTNAVEDVWGSLTNPLN</sequence>